<feature type="chain" id="PRO_5009974230" description="C-type lysozyme inhibitor domain-containing protein" evidence="5">
    <location>
        <begin position="20"/>
        <end position="131"/>
    </location>
</feature>
<dbReference type="PIR" id="B75350">
    <property type="entry name" value="B75350"/>
</dbReference>
<keyword evidence="8" id="KW-1185">Reference proteome</keyword>
<evidence type="ECO:0000256" key="5">
    <source>
        <dbReference type="SAM" id="SignalP"/>
    </source>
</evidence>
<feature type="domain" description="C-type lysozyme inhibitor" evidence="6">
    <location>
        <begin position="39"/>
        <end position="117"/>
    </location>
</feature>
<dbReference type="EMBL" id="AE000513">
    <property type="protein sequence ID" value="AAF11376.1"/>
    <property type="molecule type" value="Genomic_DNA"/>
</dbReference>
<dbReference type="HOGENOM" id="CLU_153968_0_0_0"/>
<dbReference type="InterPro" id="IPR018660">
    <property type="entry name" value="MliC"/>
</dbReference>
<accession>Q9RTE7</accession>
<dbReference type="InParanoid" id="Q9RTE7"/>
<dbReference type="Gene3D" id="2.40.128.200">
    <property type="match status" value="1"/>
</dbReference>
<dbReference type="eggNOG" id="COG3895">
    <property type="taxonomic scope" value="Bacteria"/>
</dbReference>
<proteinExistence type="predicted"/>
<evidence type="ECO:0000313" key="8">
    <source>
        <dbReference type="Proteomes" id="UP000002524"/>
    </source>
</evidence>
<dbReference type="EnsemblBacteria" id="AAF11376">
    <property type="protein sequence ID" value="AAF11376"/>
    <property type="gene ID" value="DR_1818"/>
</dbReference>
<name>Q9RTE7_DEIRA</name>
<dbReference type="AlphaFoldDB" id="Q9RTE7"/>
<feature type="signal peptide" evidence="5">
    <location>
        <begin position="1"/>
        <end position="19"/>
    </location>
</feature>
<keyword evidence="2" id="KW-0472">Membrane</keyword>
<dbReference type="KEGG" id="dra:DR_1818"/>
<keyword evidence="3" id="KW-0564">Palmitate</keyword>
<keyword evidence="4" id="KW-0449">Lipoprotein</keyword>
<dbReference type="PaxDb" id="243230-DR_1818"/>
<organism evidence="7 8">
    <name type="scientific">Deinococcus radiodurans (strain ATCC 13939 / DSM 20539 / JCM 16871 / CCUG 27074 / LMG 4051 / NBRC 15346 / NCIMB 9279 / VKM B-1422 / R1)</name>
    <dbReference type="NCBI Taxonomy" id="243230"/>
    <lineage>
        <taxon>Bacteria</taxon>
        <taxon>Thermotogati</taxon>
        <taxon>Deinococcota</taxon>
        <taxon>Deinococci</taxon>
        <taxon>Deinococcales</taxon>
        <taxon>Deinococcaceae</taxon>
        <taxon>Deinococcus</taxon>
    </lineage>
</organism>
<dbReference type="GeneID" id="69518058"/>
<dbReference type="InterPro" id="IPR036328">
    <property type="entry name" value="MliC_sf"/>
</dbReference>
<dbReference type="SUPFAM" id="SSF141488">
    <property type="entry name" value="YdhA-like"/>
    <property type="match status" value="1"/>
</dbReference>
<evidence type="ECO:0000259" key="6">
    <source>
        <dbReference type="Pfam" id="PF09864"/>
    </source>
</evidence>
<sequence length="131" mass="13965">MRSTTLFALPLALFATAFAGGAGQPQAAPLKLSQEAHVYQCQGGQQVQVSYVSTGHANENSPLFAVLKYQGQRYGLAEAVSASGSRYVGHAGLNTASGLEWWEHQGEATLSTFRGDDARATSTLLKCKFVR</sequence>
<reference evidence="7 8" key="1">
    <citation type="journal article" date="1999" name="Science">
        <title>Genome sequence of the radioresistant bacterium Deinococcus radiodurans R1.</title>
        <authorList>
            <person name="White O."/>
            <person name="Eisen J.A."/>
            <person name="Heidelberg J.F."/>
            <person name="Hickey E.K."/>
            <person name="Peterson J.D."/>
            <person name="Dodson R.J."/>
            <person name="Haft D.H."/>
            <person name="Gwinn M.L."/>
            <person name="Nelson W.C."/>
            <person name="Richardson D.L."/>
            <person name="Moffat K.S."/>
            <person name="Qin H."/>
            <person name="Jiang L."/>
            <person name="Pamphile W."/>
            <person name="Crosby M."/>
            <person name="Shen M."/>
            <person name="Vamathevan J.J."/>
            <person name="Lam P."/>
            <person name="McDonald L."/>
            <person name="Utterback T."/>
            <person name="Zalewski C."/>
            <person name="Makarova K.S."/>
            <person name="Aravind L."/>
            <person name="Daly M.J."/>
            <person name="Minton K.W."/>
            <person name="Fleischmann R.D."/>
            <person name="Ketchum K.A."/>
            <person name="Nelson K.E."/>
            <person name="Salzberg S."/>
            <person name="Smith H.O."/>
            <person name="Venter J.C."/>
            <person name="Fraser C.M."/>
        </authorList>
    </citation>
    <scope>NUCLEOTIDE SEQUENCE [LARGE SCALE GENOMIC DNA]</scope>
    <source>
        <strain evidence="8">ATCC 13939 / DSM 20539 / JCM 16871 / LMG 4051 / NBRC 15346 / NCIMB 9279 / R1 / VKM B-1422</strain>
    </source>
</reference>
<dbReference type="PATRIC" id="fig|243230.17.peg.2030"/>
<dbReference type="RefSeq" id="WP_010888453.1">
    <property type="nucleotide sequence ID" value="NC_001263.1"/>
</dbReference>
<evidence type="ECO:0000256" key="4">
    <source>
        <dbReference type="ARBA" id="ARBA00023288"/>
    </source>
</evidence>
<dbReference type="Proteomes" id="UP000002524">
    <property type="component" value="Chromosome 1"/>
</dbReference>
<evidence type="ECO:0000313" key="7">
    <source>
        <dbReference type="EMBL" id="AAF11376.1"/>
    </source>
</evidence>
<evidence type="ECO:0000256" key="2">
    <source>
        <dbReference type="ARBA" id="ARBA00023136"/>
    </source>
</evidence>
<dbReference type="OrthoDB" id="71968at2"/>
<evidence type="ECO:0000256" key="3">
    <source>
        <dbReference type="ARBA" id="ARBA00023139"/>
    </source>
</evidence>
<keyword evidence="1 5" id="KW-0732">Signal</keyword>
<dbReference type="Pfam" id="PF09864">
    <property type="entry name" value="MliC"/>
    <property type="match status" value="1"/>
</dbReference>
<protein>
    <recommendedName>
        <fullName evidence="6">C-type lysozyme inhibitor domain-containing protein</fullName>
    </recommendedName>
</protein>
<gene>
    <name evidence="7" type="ordered locus">DR_1818</name>
</gene>
<evidence type="ECO:0000256" key="1">
    <source>
        <dbReference type="ARBA" id="ARBA00022729"/>
    </source>
</evidence>